<keyword evidence="13" id="KW-1185">Reference proteome</keyword>
<dbReference type="GO" id="GO:0051301">
    <property type="term" value="P:cell division"/>
    <property type="evidence" value="ECO:0007669"/>
    <property type="project" value="UniProtKB-KW"/>
</dbReference>
<dbReference type="Pfam" id="PF02463">
    <property type="entry name" value="SMC_N"/>
    <property type="match status" value="1"/>
</dbReference>
<dbReference type="InterPro" id="IPR028468">
    <property type="entry name" value="Smc1_ABC"/>
</dbReference>
<keyword evidence="8" id="KW-0539">Nucleus</keyword>
<protein>
    <submittedName>
        <fullName evidence="12">CHROMOSOME SEGREGATION PROTEIN</fullName>
    </submittedName>
</protein>
<keyword evidence="7 10" id="KW-0175">Coiled coil</keyword>
<evidence type="ECO:0000256" key="1">
    <source>
        <dbReference type="ARBA" id="ARBA00004123"/>
    </source>
</evidence>
<dbReference type="PANTHER" id="PTHR18937">
    <property type="entry name" value="STRUCTURAL MAINTENANCE OF CHROMOSOMES SMC FAMILY MEMBER"/>
    <property type="match status" value="1"/>
</dbReference>
<proteinExistence type="inferred from homology"/>
<evidence type="ECO:0000259" key="11">
    <source>
        <dbReference type="SMART" id="SM00968"/>
    </source>
</evidence>
<dbReference type="SMART" id="SM00968">
    <property type="entry name" value="SMC_hinge"/>
    <property type="match status" value="1"/>
</dbReference>
<dbReference type="InterPro" id="IPR024704">
    <property type="entry name" value="SMC"/>
</dbReference>
<dbReference type="VEuPathDB" id="MicrosporidiaDB:ECU04_0930"/>
<comment type="similarity">
    <text evidence="3">Belongs to the SMC family. SMC1 subfamily.</text>
</comment>
<dbReference type="GeneID" id="858924"/>
<evidence type="ECO:0000256" key="4">
    <source>
        <dbReference type="ARBA" id="ARBA00022454"/>
    </source>
</evidence>
<name>Q8SS38_ENCCU</name>
<dbReference type="Gene3D" id="3.40.50.300">
    <property type="entry name" value="P-loop containing nucleotide triphosphate hydrolases"/>
    <property type="match status" value="2"/>
</dbReference>
<dbReference type="SUPFAM" id="SSF52540">
    <property type="entry name" value="P-loop containing nucleoside triphosphate hydrolases"/>
    <property type="match status" value="1"/>
</dbReference>
<dbReference type="GO" id="GO:0016887">
    <property type="term" value="F:ATP hydrolysis activity"/>
    <property type="evidence" value="ECO:0007669"/>
    <property type="project" value="InterPro"/>
</dbReference>
<comment type="subcellular location">
    <subcellularLocation>
        <location evidence="2">Chromosome</location>
    </subcellularLocation>
    <subcellularLocation>
        <location evidence="1">Nucleus</location>
    </subcellularLocation>
</comment>
<keyword evidence="9" id="KW-0131">Cell cycle</keyword>
<dbReference type="GO" id="GO:0003677">
    <property type="term" value="F:DNA binding"/>
    <property type="evidence" value="ECO:0007669"/>
    <property type="project" value="TreeGrafter"/>
</dbReference>
<dbReference type="KEGG" id="ecu:ECU04_0930"/>
<accession>Q8SS38</accession>
<dbReference type="InterPro" id="IPR036277">
    <property type="entry name" value="SMC_hinge_sf"/>
</dbReference>
<dbReference type="Gene3D" id="1.20.1060.20">
    <property type="match status" value="1"/>
</dbReference>
<dbReference type="Gene3D" id="3.30.70.1620">
    <property type="match status" value="1"/>
</dbReference>
<dbReference type="RefSeq" id="NP_584776.1">
    <property type="nucleotide sequence ID" value="NM_001041126.1"/>
</dbReference>
<evidence type="ECO:0000256" key="8">
    <source>
        <dbReference type="ARBA" id="ARBA00023242"/>
    </source>
</evidence>
<dbReference type="Proteomes" id="UP000000819">
    <property type="component" value="Chromosome IV"/>
</dbReference>
<dbReference type="OMA" id="KHMDFQR"/>
<dbReference type="PIRSF" id="PIRSF005719">
    <property type="entry name" value="SMC"/>
    <property type="match status" value="1"/>
</dbReference>
<feature type="coiled-coil region" evidence="10">
    <location>
        <begin position="175"/>
        <end position="269"/>
    </location>
</feature>
<keyword evidence="5" id="KW-0132">Cell division</keyword>
<keyword evidence="4" id="KW-0158">Chromosome</keyword>
<reference evidence="12 13" key="1">
    <citation type="journal article" date="2001" name="Nature">
        <title>Genome sequence and gene compaction of the eukaryote parasite Encephalitozoon cuniculi.</title>
        <authorList>
            <person name="Katinka M.D."/>
            <person name="Duprat S."/>
            <person name="Cornillot E."/>
            <person name="Metenier G."/>
            <person name="Thomarat F."/>
            <person name="Prensier G."/>
            <person name="Barbe V."/>
            <person name="Peyretaillade E."/>
            <person name="Brottier P."/>
            <person name="Wincker P."/>
            <person name="Delbac F."/>
            <person name="El Alaoui H."/>
            <person name="Peyret P."/>
            <person name="Saurin W."/>
            <person name="Gouy M."/>
            <person name="Weissenbach J."/>
            <person name="Vivares C.P."/>
        </authorList>
    </citation>
    <scope>NUCLEOTIDE SEQUENCE [LARGE SCALE GENOMIC DNA]</scope>
    <source>
        <strain evidence="12 13">GB-M1</strain>
    </source>
</reference>
<dbReference type="GO" id="GO:0007062">
    <property type="term" value="P:sister chromatid cohesion"/>
    <property type="evidence" value="ECO:0007669"/>
    <property type="project" value="InterPro"/>
</dbReference>
<evidence type="ECO:0000256" key="9">
    <source>
        <dbReference type="ARBA" id="ARBA00023306"/>
    </source>
</evidence>
<dbReference type="InterPro" id="IPR010935">
    <property type="entry name" value="SMC_hinge"/>
</dbReference>
<dbReference type="PANTHER" id="PTHR18937:SF12">
    <property type="entry name" value="STRUCTURAL MAINTENANCE OF CHROMOSOMES PROTEIN"/>
    <property type="match status" value="1"/>
</dbReference>
<organism evidence="12 13">
    <name type="scientific">Encephalitozoon cuniculi (strain GB-M1)</name>
    <name type="common">Microsporidian parasite</name>
    <dbReference type="NCBI Taxonomy" id="284813"/>
    <lineage>
        <taxon>Eukaryota</taxon>
        <taxon>Fungi</taxon>
        <taxon>Fungi incertae sedis</taxon>
        <taxon>Microsporidia</taxon>
        <taxon>Unikaryonidae</taxon>
        <taxon>Encephalitozoon</taxon>
    </lineage>
</organism>
<dbReference type="AlphaFoldDB" id="Q8SS38"/>
<evidence type="ECO:0000313" key="12">
    <source>
        <dbReference type="EMBL" id="CAD25280.1"/>
    </source>
</evidence>
<dbReference type="HOGENOM" id="CLU_001042_0_1_1"/>
<dbReference type="EMBL" id="AL590444">
    <property type="protein sequence ID" value="CAD25280.1"/>
    <property type="molecule type" value="Genomic_DNA"/>
</dbReference>
<dbReference type="OrthoDB" id="5575062at2759"/>
<dbReference type="CDD" id="cd03275">
    <property type="entry name" value="ABC_SMC1_euk"/>
    <property type="match status" value="1"/>
</dbReference>
<dbReference type="GO" id="GO:0005524">
    <property type="term" value="F:ATP binding"/>
    <property type="evidence" value="ECO:0007669"/>
    <property type="project" value="InterPro"/>
</dbReference>
<evidence type="ECO:0000256" key="7">
    <source>
        <dbReference type="ARBA" id="ARBA00023054"/>
    </source>
</evidence>
<feature type="coiled-coil region" evidence="10">
    <location>
        <begin position="396"/>
        <end position="426"/>
    </location>
</feature>
<reference evidence="12 13" key="2">
    <citation type="journal article" date="2009" name="BMC Genomics">
        <title>Identification of transcriptional signals in Encephalitozoon cuniculi widespread among Microsporidia phylum: support for accurate structural genome annotation.</title>
        <authorList>
            <person name="Peyretaillade E."/>
            <person name="Goncalves O."/>
            <person name="Terrat S."/>
            <person name="Dugat-Bony E."/>
            <person name="Wincker P."/>
            <person name="Cornman R.S."/>
            <person name="Evans J.D."/>
            <person name="Delbac F."/>
            <person name="Peyret P."/>
        </authorList>
    </citation>
    <scope>NUCLEOTIDE SEQUENCE [LARGE SCALE GENOMIC DNA]</scope>
    <source>
        <strain evidence="12 13">GB-M1</strain>
    </source>
</reference>
<dbReference type="GO" id="GO:0005634">
    <property type="term" value="C:nucleus"/>
    <property type="evidence" value="ECO:0007669"/>
    <property type="project" value="UniProtKB-SubCell"/>
</dbReference>
<feature type="coiled-coil region" evidence="10">
    <location>
        <begin position="803"/>
        <end position="886"/>
    </location>
</feature>
<dbReference type="Pfam" id="PF06470">
    <property type="entry name" value="SMC_hinge"/>
    <property type="match status" value="1"/>
</dbReference>
<evidence type="ECO:0000256" key="6">
    <source>
        <dbReference type="ARBA" id="ARBA00022776"/>
    </source>
</evidence>
<dbReference type="InParanoid" id="Q8SS38"/>
<dbReference type="InterPro" id="IPR027417">
    <property type="entry name" value="P-loop_NTPase"/>
</dbReference>
<feature type="domain" description="SMC hinge" evidence="11">
    <location>
        <begin position="501"/>
        <end position="624"/>
    </location>
</feature>
<dbReference type="InterPro" id="IPR003395">
    <property type="entry name" value="RecF/RecN/SMC_N"/>
</dbReference>
<evidence type="ECO:0000256" key="2">
    <source>
        <dbReference type="ARBA" id="ARBA00004286"/>
    </source>
</evidence>
<keyword evidence="6" id="KW-0498">Mitosis</keyword>
<dbReference type="FunCoup" id="Q8SS38">
    <property type="interactions" value="212"/>
</dbReference>
<dbReference type="GO" id="GO:0008278">
    <property type="term" value="C:cohesin complex"/>
    <property type="evidence" value="ECO:0007669"/>
    <property type="project" value="InterPro"/>
</dbReference>
<evidence type="ECO:0000313" key="13">
    <source>
        <dbReference type="Proteomes" id="UP000000819"/>
    </source>
</evidence>
<evidence type="ECO:0000256" key="5">
    <source>
        <dbReference type="ARBA" id="ARBA00022618"/>
    </source>
</evidence>
<dbReference type="STRING" id="284813.Q8SS38"/>
<dbReference type="SUPFAM" id="SSF75553">
    <property type="entry name" value="Smc hinge domain"/>
    <property type="match status" value="1"/>
</dbReference>
<sequence>MGLERIEVENFKSYLGVHVIGPFDRFTCIVGPNGSGKSNVMDAVMFCLGVGSRYLRGSSARSLINSKCNHCSVTLYIEGCGERRSFQRHVNWEGRSSYFVDSENASYERFKEVVEGMNLLVDARNFLVFQGDVGVIGGMMPMELSRLFEEMSGSVKLKDVYEEKQRVQARAVSECASLFEEKKEVMSRMKEAEEARAQEDVFRKLIERKHRIQEEMVLHEIQIRKARRKDADDEVSRLEAESRRMQEFMDDKEREVEVYRGKISEMRREYFEVDAHLSRQREMLAERRARKYEVEQERDKRRARAVEIEMEIRGKKDAADAKRQEIERRRKEVEAVDGGYEEMCKEEERRRRRLQGIEEKKDVIEEKEREFLQACGEDLEDLSGLDLEMFSKKMLLDDCRERMEKLEEKGSELRQMVEEKRKARMNVLVKIDALERSESELCGRISLHERRYRELVSEEKRRNEELSWILGEILRTKGRRKIDSRRSMIQGAVETLKGMFPGVYGRVVDLVKATQDRYEIALSVLLGSHDQSVIVDTERTAMSCINFIKEKRLCKMTFLPIESIRDGSEGRGAGNASWEIEEYGGAVRRAVDAITYDGKYRKVVSFLFREKLIADSVEIARDICYGREIKASVCALDGTYIHGGGSLMSGGGVGRNKFQEDELDELMGRRIRVLEELRKIQDAKGEVSHVEICRERIEMWRRSKALEMEALRELDSCIEELELQRTENGGLVKEAEESLECVLRDIGVSEGRMKELEERIRKAESSVFRGIFPNDYFRSYGEYKEARENEVFALRTMEYEGVKAKAELRIEVLRQEIEDLDEEVERLRREAEDLNKEPDGGLGDVDAMCKDLASLEERKKRSLETFEKARDEFKEVNEEFRRLVEQKNKLDQGIVSGTSSRERLEEEIKDLLSFAALEEIEVPCIGCRRPASGVSVDEIDFSGLEGSIEDLKRELEEINQKINSRVPLAKAERGGDLARYMEINAEYERRKAIAIAAKNEFNEVKKRRAHMFMECFEKVNKEISRIYKSLTMTETAEGNAYLVLENTSEPFKEGIRFHLMPPNKRFREVRLLSGGEKTMAVLSLLFSFHAYKPAPFYMFDEVDSALDKINASRIVSFIVSSNAQFILITLKPALFQHSDGLVGVYRDPHEGVSKVLTYRLND</sequence>
<evidence type="ECO:0000256" key="3">
    <source>
        <dbReference type="ARBA" id="ARBA00005597"/>
    </source>
</evidence>
<gene>
    <name evidence="12" type="ordered locus">ECU04_0930</name>
</gene>
<evidence type="ECO:0000256" key="10">
    <source>
        <dbReference type="SAM" id="Coils"/>
    </source>
</evidence>